<evidence type="ECO:0000313" key="5">
    <source>
        <dbReference type="RefSeq" id="XP_015518993.2"/>
    </source>
</evidence>
<proteinExistence type="predicted"/>
<dbReference type="OrthoDB" id="1872379at2759"/>
<feature type="compositionally biased region" description="Basic and acidic residues" evidence="3">
    <location>
        <begin position="37"/>
        <end position="49"/>
    </location>
</feature>
<name>A0A6J0BXZ2_NEOLC</name>
<dbReference type="GeneID" id="107223723"/>
<sequence>MDNNVASEKRPQTNEEIIDELTKGLEDSAIRQTPTESRGENKESEKDKVQPSTRIGNDKISDDPFAAIGKDEDEEEEQDGKKITELPDDFIDEEALKDREIDLTEEQREALRKDAESLKNEGNELFKSGEYQKAMDAYTRGIQTCSLAFDKDRSILYANRAAAKMKYMENKDSAISDCTKALELNSSYLKAYLRRAQLYEESDKLDEALEDFKKILTFDPAHSEANYAVRRLPPLIAERNEKLKTEMIGKLKDLGNMVLRPFGLSTDNFELKQDPNSGGYSVNFNQTPR</sequence>
<dbReference type="FunCoup" id="A0A6J0BXZ2">
    <property type="interactions" value="1865"/>
</dbReference>
<dbReference type="Pfam" id="PF13181">
    <property type="entry name" value="TPR_8"/>
    <property type="match status" value="1"/>
</dbReference>
<dbReference type="PROSITE" id="PS50005">
    <property type="entry name" value="TPR"/>
    <property type="match status" value="1"/>
</dbReference>
<dbReference type="InParanoid" id="A0A6J0BXZ2"/>
<dbReference type="PANTHER" id="PTHR46014:SF1">
    <property type="entry name" value="TETRATRICOPEPTIDE REPEAT PROTEIN 1"/>
    <property type="match status" value="1"/>
</dbReference>
<dbReference type="KEGG" id="nlo:107223723"/>
<dbReference type="AlphaFoldDB" id="A0A6J0BXZ2"/>
<dbReference type="Proteomes" id="UP000829291">
    <property type="component" value="Chromosome 3"/>
</dbReference>
<organism evidence="5">
    <name type="scientific">Neodiprion lecontei</name>
    <name type="common">Redheaded pine sawfly</name>
    <dbReference type="NCBI Taxonomy" id="441921"/>
    <lineage>
        <taxon>Eukaryota</taxon>
        <taxon>Metazoa</taxon>
        <taxon>Ecdysozoa</taxon>
        <taxon>Arthropoda</taxon>
        <taxon>Hexapoda</taxon>
        <taxon>Insecta</taxon>
        <taxon>Pterygota</taxon>
        <taxon>Neoptera</taxon>
        <taxon>Endopterygota</taxon>
        <taxon>Hymenoptera</taxon>
        <taxon>Tenthredinoidea</taxon>
        <taxon>Diprionidae</taxon>
        <taxon>Diprioninae</taxon>
        <taxon>Neodiprion</taxon>
    </lineage>
</organism>
<evidence type="ECO:0000313" key="4">
    <source>
        <dbReference type="Proteomes" id="UP000829291"/>
    </source>
</evidence>
<dbReference type="SMART" id="SM00028">
    <property type="entry name" value="TPR"/>
    <property type="match status" value="3"/>
</dbReference>
<dbReference type="InterPro" id="IPR019734">
    <property type="entry name" value="TPR_rpt"/>
</dbReference>
<evidence type="ECO:0000256" key="2">
    <source>
        <dbReference type="SAM" id="Coils"/>
    </source>
</evidence>
<protein>
    <submittedName>
        <fullName evidence="5">Tetratricopeptide repeat protein 1</fullName>
    </submittedName>
</protein>
<keyword evidence="4" id="KW-1185">Reference proteome</keyword>
<feature type="coiled-coil region" evidence="2">
    <location>
        <begin position="101"/>
        <end position="128"/>
    </location>
</feature>
<gene>
    <name evidence="5" type="primary">LOC107223723</name>
</gene>
<dbReference type="PANTHER" id="PTHR46014">
    <property type="entry name" value="TETRATRICOPEPTIDE REPEAT PROTEIN 1"/>
    <property type="match status" value="1"/>
</dbReference>
<evidence type="ECO:0000256" key="1">
    <source>
        <dbReference type="PROSITE-ProRule" id="PRU00339"/>
    </source>
</evidence>
<keyword evidence="2" id="KW-0175">Coiled coil</keyword>
<dbReference type="RefSeq" id="XP_015518993.2">
    <property type="nucleotide sequence ID" value="XM_015663507.2"/>
</dbReference>
<dbReference type="InterPro" id="IPR011990">
    <property type="entry name" value="TPR-like_helical_dom_sf"/>
</dbReference>
<dbReference type="SUPFAM" id="SSF48452">
    <property type="entry name" value="TPR-like"/>
    <property type="match status" value="1"/>
</dbReference>
<feature type="compositionally biased region" description="Basic and acidic residues" evidence="3">
    <location>
        <begin position="20"/>
        <end position="29"/>
    </location>
</feature>
<feature type="region of interest" description="Disordered" evidence="3">
    <location>
        <begin position="1"/>
        <end position="86"/>
    </location>
</feature>
<evidence type="ECO:0000256" key="3">
    <source>
        <dbReference type="SAM" id="MobiDB-lite"/>
    </source>
</evidence>
<reference evidence="5" key="1">
    <citation type="submission" date="2025-08" db="UniProtKB">
        <authorList>
            <consortium name="RefSeq"/>
        </authorList>
    </citation>
    <scope>IDENTIFICATION</scope>
    <source>
        <tissue evidence="5">Thorax and Abdomen</tissue>
    </source>
</reference>
<dbReference type="PROSITE" id="PS50293">
    <property type="entry name" value="TPR_REGION"/>
    <property type="match status" value="1"/>
</dbReference>
<keyword evidence="1" id="KW-0802">TPR repeat</keyword>
<dbReference type="InterPro" id="IPR052769">
    <property type="entry name" value="TPR_domain_protein"/>
</dbReference>
<accession>A0A6J0BXZ2</accession>
<feature type="repeat" description="TPR" evidence="1">
    <location>
        <begin position="189"/>
        <end position="222"/>
    </location>
</feature>
<dbReference type="Gene3D" id="1.25.40.10">
    <property type="entry name" value="Tetratricopeptide repeat domain"/>
    <property type="match status" value="1"/>
</dbReference>